<reference evidence="6 7" key="1">
    <citation type="journal article" date="2011" name="Proc. Natl. Acad. Sci. U.S.A.">
        <title>Evolutionary erosion of yeast sex chromosomes by mating-type switching accidents.</title>
        <authorList>
            <person name="Gordon J.L."/>
            <person name="Armisen D."/>
            <person name="Proux-Wera E."/>
            <person name="Oheigeartaigh S.S."/>
            <person name="Byrne K.P."/>
            <person name="Wolfe K.H."/>
        </authorList>
    </citation>
    <scope>NUCLEOTIDE SEQUENCE [LARGE SCALE GENOMIC DNA]</scope>
    <source>
        <strain evidence="7">ATCC 22294 / BCRC 22015 / CBS 2517 / CECT 1963 / NBRC 1671 / NRRL Y-8276</strain>
    </source>
</reference>
<comment type="similarity">
    <text evidence="2">Belongs to the BMT family.</text>
</comment>
<dbReference type="OrthoDB" id="3631276at2759"/>
<dbReference type="InterPro" id="IPR021988">
    <property type="entry name" value="BMT1"/>
</dbReference>
<gene>
    <name evidence="6" type="primary">KAFR0G01330</name>
    <name evidence="6" type="ORF">KAFR_0G01330</name>
</gene>
<dbReference type="EMBL" id="HE650827">
    <property type="protein sequence ID" value="CCF59167.1"/>
    <property type="molecule type" value="Genomic_DNA"/>
</dbReference>
<evidence type="ECO:0000256" key="5">
    <source>
        <dbReference type="ARBA" id="ARBA00023316"/>
    </source>
</evidence>
<dbReference type="eggNOG" id="ENOG502QTZG">
    <property type="taxonomic scope" value="Eukaryota"/>
</dbReference>
<accession>H2AXR7</accession>
<evidence type="ECO:0000256" key="2">
    <source>
        <dbReference type="ARBA" id="ARBA00009486"/>
    </source>
</evidence>
<dbReference type="Pfam" id="PF12141">
    <property type="entry name" value="BMT"/>
    <property type="match status" value="2"/>
</dbReference>
<keyword evidence="4" id="KW-0735">Signal-anchor</keyword>
<dbReference type="AlphaFoldDB" id="H2AXR7"/>
<dbReference type="STRING" id="1071382.H2AXR7"/>
<sequence length="670" mass="77216">MSEDDTFSYELSSDDGHSEHLLTDPRKIIEFAPSPLIYGKFRIICQKCKFFVTRKLKCKSIKNNLNKVLLVCIFFLVLFTHKNNIKSYYYTHTALKTVPNEKDLLKIDIANQLHIKDLSKSPIIPNIFQYNFTEVNVTGFVSNLQSKKKLENEAHSNGTAPEASYHKDHHSSVTCDDLQYNNIIEISTWNTLLPDDLVTIRRELTHGGTTLSKELQDHNEEKMTEVEIVSKNWFRFGGAAVWLEREQCFVVYSSIMYQPSGMKGIPKISVIGAQAFDKDWNELKGKRIPFHDISIPKDVTKELSHLEKKLSYSNCDNLKNSGINFYDDCIAQMTKEKLKLQQTYEELLSRYYMTYPSILNIPFDIGSGRGKGAEDPHVILKQNGKYEEPIVIFNMYNNTEGNRRVYAFHPHRRIDPIVKFFIEDIKLSAKEKNWTPFFPYRDESEISVFSRGFIYFIYAYAPLKIVKCSLNDGICEVVFEDLNKFEHAEMRGATQFVKLPTDIPQVEGKQMWIGFPKTHLSDCGCGVSYYRPMLSLLTETNGSYHLELMVPTMDFNRDVLSWDLKGTYCGGTNIMSPNSIAYWEVVDQDAANGKFEDYLGFTFSEADETTRVVVLRNILNYILDIYDEKKISNQFEIGKESDTIIGSALQCVKDTQWTNCAKYGKTHKKD</sequence>
<evidence type="ECO:0000256" key="1">
    <source>
        <dbReference type="ARBA" id="ARBA00004606"/>
    </source>
</evidence>
<proteinExistence type="inferred from homology"/>
<protein>
    <submittedName>
        <fullName evidence="6">Uncharacterized protein</fullName>
    </submittedName>
</protein>
<comment type="subcellular location">
    <subcellularLocation>
        <location evidence="1">Membrane</location>
        <topology evidence="1">Single-pass type II membrane protein</topology>
    </subcellularLocation>
</comment>
<dbReference type="KEGG" id="kaf:KAFR_0G01330"/>
<keyword evidence="4" id="KW-0812">Transmembrane</keyword>
<dbReference type="GO" id="GO:0000030">
    <property type="term" value="F:mannosyltransferase activity"/>
    <property type="evidence" value="ECO:0007669"/>
    <property type="project" value="InterPro"/>
</dbReference>
<dbReference type="InParanoid" id="H2AXR7"/>
<evidence type="ECO:0000313" key="6">
    <source>
        <dbReference type="EMBL" id="CCF59167.1"/>
    </source>
</evidence>
<dbReference type="RefSeq" id="XP_003958302.1">
    <property type="nucleotide sequence ID" value="XM_003958253.1"/>
</dbReference>
<dbReference type="GO" id="GO:0071555">
    <property type="term" value="P:cell wall organization"/>
    <property type="evidence" value="ECO:0007669"/>
    <property type="project" value="UniProtKB-KW"/>
</dbReference>
<keyword evidence="3" id="KW-0808">Transferase</keyword>
<dbReference type="Proteomes" id="UP000005220">
    <property type="component" value="Chromosome 7"/>
</dbReference>
<dbReference type="GeneID" id="13887399"/>
<evidence type="ECO:0000313" key="7">
    <source>
        <dbReference type="Proteomes" id="UP000005220"/>
    </source>
</evidence>
<keyword evidence="7" id="KW-1185">Reference proteome</keyword>
<name>H2AXR7_KAZAF</name>
<dbReference type="GO" id="GO:0016020">
    <property type="term" value="C:membrane"/>
    <property type="evidence" value="ECO:0007669"/>
    <property type="project" value="UniProtKB-SubCell"/>
</dbReference>
<organism evidence="6 7">
    <name type="scientific">Kazachstania africana (strain ATCC 22294 / BCRC 22015 / CBS 2517 / CECT 1963 / NBRC 1671 / NRRL Y-8276)</name>
    <name type="common">Yeast</name>
    <name type="synonym">Kluyveromyces africanus</name>
    <dbReference type="NCBI Taxonomy" id="1071382"/>
    <lineage>
        <taxon>Eukaryota</taxon>
        <taxon>Fungi</taxon>
        <taxon>Dikarya</taxon>
        <taxon>Ascomycota</taxon>
        <taxon>Saccharomycotina</taxon>
        <taxon>Saccharomycetes</taxon>
        <taxon>Saccharomycetales</taxon>
        <taxon>Saccharomycetaceae</taxon>
        <taxon>Kazachstania</taxon>
    </lineage>
</organism>
<evidence type="ECO:0000256" key="4">
    <source>
        <dbReference type="ARBA" id="ARBA00022968"/>
    </source>
</evidence>
<keyword evidence="3" id="KW-0328">Glycosyltransferase</keyword>
<keyword evidence="5" id="KW-0961">Cell wall biogenesis/degradation</keyword>
<dbReference type="HOGENOM" id="CLU_013841_0_0_1"/>
<evidence type="ECO:0000256" key="3">
    <source>
        <dbReference type="ARBA" id="ARBA00022676"/>
    </source>
</evidence>